<dbReference type="InterPro" id="IPR043502">
    <property type="entry name" value="DNA/RNA_pol_sf"/>
</dbReference>
<dbReference type="InterPro" id="IPR032567">
    <property type="entry name" value="RTL1-rel"/>
</dbReference>
<sequence>MDWLAKYHAQLDYRTKKVDFHIPGEPILQLDVRGKLASSTLIFGIQARKLLHKGARGYLAMLINVSVDQLKVENVPVVCEFPEVFPEKLTSLPPEREIEFKIDLHPRAEPISKTPYRMAPAEPKELKTQLQELLDRGFIHESESPWGAPVLFVKKKDRGLRMCIDY</sequence>
<evidence type="ECO:0000313" key="2">
    <source>
        <dbReference type="RefSeq" id="XP_071923240.1"/>
    </source>
</evidence>
<dbReference type="Gene3D" id="3.10.10.10">
    <property type="entry name" value="HIV Type 1 Reverse Transcriptase, subunit A, domain 1"/>
    <property type="match status" value="1"/>
</dbReference>
<keyword evidence="1" id="KW-1185">Reference proteome</keyword>
<accession>A0ABM4VUM9</accession>
<dbReference type="PANTHER" id="PTHR15503">
    <property type="entry name" value="LDOC1 RELATED"/>
    <property type="match status" value="1"/>
</dbReference>
<name>A0ABM4VUM9_COFAR</name>
<gene>
    <name evidence="2" type="primary">LOC140015226</name>
</gene>
<reference evidence="2" key="1">
    <citation type="submission" date="2025-08" db="UniProtKB">
        <authorList>
            <consortium name="RefSeq"/>
        </authorList>
    </citation>
    <scope>IDENTIFICATION</scope>
    <source>
        <tissue evidence="2">Leaves</tissue>
    </source>
</reference>
<dbReference type="GeneID" id="140015226"/>
<evidence type="ECO:0000313" key="1">
    <source>
        <dbReference type="Proteomes" id="UP001652660"/>
    </source>
</evidence>
<dbReference type="SUPFAM" id="SSF56672">
    <property type="entry name" value="DNA/RNA polymerases"/>
    <property type="match status" value="1"/>
</dbReference>
<dbReference type="RefSeq" id="XP_071923240.1">
    <property type="nucleotide sequence ID" value="XM_072067139.1"/>
</dbReference>
<organism evidence="1 2">
    <name type="scientific">Coffea arabica</name>
    <name type="common">Arabian coffee</name>
    <dbReference type="NCBI Taxonomy" id="13443"/>
    <lineage>
        <taxon>Eukaryota</taxon>
        <taxon>Viridiplantae</taxon>
        <taxon>Streptophyta</taxon>
        <taxon>Embryophyta</taxon>
        <taxon>Tracheophyta</taxon>
        <taxon>Spermatophyta</taxon>
        <taxon>Magnoliopsida</taxon>
        <taxon>eudicotyledons</taxon>
        <taxon>Gunneridae</taxon>
        <taxon>Pentapetalae</taxon>
        <taxon>asterids</taxon>
        <taxon>lamiids</taxon>
        <taxon>Gentianales</taxon>
        <taxon>Rubiaceae</taxon>
        <taxon>Ixoroideae</taxon>
        <taxon>Gardenieae complex</taxon>
        <taxon>Bertiereae - Coffeeae clade</taxon>
        <taxon>Coffeeae</taxon>
        <taxon>Coffea</taxon>
    </lineage>
</organism>
<protein>
    <recommendedName>
        <fullName evidence="3">Reverse transcriptase domain-containing protein</fullName>
    </recommendedName>
</protein>
<evidence type="ECO:0008006" key="3">
    <source>
        <dbReference type="Google" id="ProtNLM"/>
    </source>
</evidence>
<dbReference type="Proteomes" id="UP001652660">
    <property type="component" value="Chromosome 10e"/>
</dbReference>
<proteinExistence type="predicted"/>
<dbReference type="PANTHER" id="PTHR15503:SF45">
    <property type="entry name" value="RNA-DIRECTED DNA POLYMERASE HOMOLOG"/>
    <property type="match status" value="1"/>
</dbReference>